<dbReference type="CDD" id="cd00075">
    <property type="entry name" value="HATPase"/>
    <property type="match status" value="1"/>
</dbReference>
<feature type="transmembrane region" description="Helical" evidence="8">
    <location>
        <begin position="94"/>
        <end position="117"/>
    </location>
</feature>
<feature type="domain" description="Histidine kinase" evidence="9">
    <location>
        <begin position="185"/>
        <end position="392"/>
    </location>
</feature>
<dbReference type="SMART" id="SM00387">
    <property type="entry name" value="HATPase_c"/>
    <property type="match status" value="1"/>
</dbReference>
<dbReference type="InterPro" id="IPR050351">
    <property type="entry name" value="BphY/WalK/GraS-like"/>
</dbReference>
<dbReference type="SUPFAM" id="SSF47384">
    <property type="entry name" value="Homodimeric domain of signal transducing histidine kinase"/>
    <property type="match status" value="1"/>
</dbReference>
<dbReference type="InterPro" id="IPR003594">
    <property type="entry name" value="HATPase_dom"/>
</dbReference>
<comment type="caution">
    <text evidence="10">The sequence shown here is derived from an EMBL/GenBank/DDBJ whole genome shotgun (WGS) entry which is preliminary data.</text>
</comment>
<evidence type="ECO:0000256" key="3">
    <source>
        <dbReference type="ARBA" id="ARBA00012438"/>
    </source>
</evidence>
<dbReference type="SUPFAM" id="SSF55874">
    <property type="entry name" value="ATPase domain of HSP90 chaperone/DNA topoisomerase II/histidine kinase"/>
    <property type="match status" value="1"/>
</dbReference>
<dbReference type="GO" id="GO:0004721">
    <property type="term" value="F:phosphoprotein phosphatase activity"/>
    <property type="evidence" value="ECO:0007669"/>
    <property type="project" value="TreeGrafter"/>
</dbReference>
<comment type="subcellular location">
    <subcellularLocation>
        <location evidence="2">Membrane</location>
    </subcellularLocation>
</comment>
<dbReference type="Proteomes" id="UP000824201">
    <property type="component" value="Unassembled WGS sequence"/>
</dbReference>
<evidence type="ECO:0000313" key="10">
    <source>
        <dbReference type="EMBL" id="HIR89425.1"/>
    </source>
</evidence>
<dbReference type="InterPro" id="IPR003661">
    <property type="entry name" value="HisK_dim/P_dom"/>
</dbReference>
<protein>
    <recommendedName>
        <fullName evidence="3">histidine kinase</fullName>
        <ecNumber evidence="3">2.7.13.3</ecNumber>
    </recommendedName>
</protein>
<name>A0A9D1EFU7_9FIRM</name>
<evidence type="ECO:0000256" key="1">
    <source>
        <dbReference type="ARBA" id="ARBA00000085"/>
    </source>
</evidence>
<organism evidence="10 11">
    <name type="scientific">Candidatus Fimimorpha faecalis</name>
    <dbReference type="NCBI Taxonomy" id="2840824"/>
    <lineage>
        <taxon>Bacteria</taxon>
        <taxon>Bacillati</taxon>
        <taxon>Bacillota</taxon>
        <taxon>Clostridia</taxon>
        <taxon>Eubacteriales</taxon>
        <taxon>Candidatus Fimimorpha</taxon>
    </lineage>
</organism>
<evidence type="ECO:0000256" key="5">
    <source>
        <dbReference type="ARBA" id="ARBA00022679"/>
    </source>
</evidence>
<dbReference type="CDD" id="cd00082">
    <property type="entry name" value="HisKA"/>
    <property type="match status" value="1"/>
</dbReference>
<comment type="catalytic activity">
    <reaction evidence="1">
        <text>ATP + protein L-histidine = ADP + protein N-phospho-L-histidine.</text>
        <dbReference type="EC" id="2.7.13.3"/>
    </reaction>
</comment>
<dbReference type="Gene3D" id="1.10.287.130">
    <property type="match status" value="1"/>
</dbReference>
<evidence type="ECO:0000259" key="9">
    <source>
        <dbReference type="PROSITE" id="PS50109"/>
    </source>
</evidence>
<dbReference type="InterPro" id="IPR005467">
    <property type="entry name" value="His_kinase_dom"/>
</dbReference>
<keyword evidence="5" id="KW-0808">Transferase</keyword>
<proteinExistence type="predicted"/>
<dbReference type="EC" id="2.7.13.3" evidence="3"/>
<dbReference type="GO" id="GO:0016036">
    <property type="term" value="P:cellular response to phosphate starvation"/>
    <property type="evidence" value="ECO:0007669"/>
    <property type="project" value="TreeGrafter"/>
</dbReference>
<keyword evidence="8" id="KW-1133">Transmembrane helix</keyword>
<dbReference type="Pfam" id="PF02518">
    <property type="entry name" value="HATPase_c"/>
    <property type="match status" value="1"/>
</dbReference>
<evidence type="ECO:0000256" key="8">
    <source>
        <dbReference type="SAM" id="Phobius"/>
    </source>
</evidence>
<dbReference type="PANTHER" id="PTHR45453">
    <property type="entry name" value="PHOSPHATE REGULON SENSOR PROTEIN PHOR"/>
    <property type="match status" value="1"/>
</dbReference>
<dbReference type="GO" id="GO:0000155">
    <property type="term" value="F:phosphorelay sensor kinase activity"/>
    <property type="evidence" value="ECO:0007669"/>
    <property type="project" value="InterPro"/>
</dbReference>
<accession>A0A9D1EFU7</accession>
<evidence type="ECO:0000256" key="7">
    <source>
        <dbReference type="ARBA" id="ARBA00023012"/>
    </source>
</evidence>
<dbReference type="EMBL" id="DVHN01000141">
    <property type="protein sequence ID" value="HIR89425.1"/>
    <property type="molecule type" value="Genomic_DNA"/>
</dbReference>
<reference evidence="10" key="2">
    <citation type="journal article" date="2021" name="PeerJ">
        <title>Extensive microbial diversity within the chicken gut microbiome revealed by metagenomics and culture.</title>
        <authorList>
            <person name="Gilroy R."/>
            <person name="Ravi A."/>
            <person name="Getino M."/>
            <person name="Pursley I."/>
            <person name="Horton D.L."/>
            <person name="Alikhan N.F."/>
            <person name="Baker D."/>
            <person name="Gharbi K."/>
            <person name="Hall N."/>
            <person name="Watson M."/>
            <person name="Adriaenssens E.M."/>
            <person name="Foster-Nyarko E."/>
            <person name="Jarju S."/>
            <person name="Secka A."/>
            <person name="Antonio M."/>
            <person name="Oren A."/>
            <person name="Chaudhuri R.R."/>
            <person name="La Ragione R."/>
            <person name="Hildebrand F."/>
            <person name="Pallen M.J."/>
        </authorList>
    </citation>
    <scope>NUCLEOTIDE SEQUENCE</scope>
    <source>
        <strain evidence="10">ChiW13-3771</strain>
    </source>
</reference>
<dbReference type="PRINTS" id="PR00344">
    <property type="entry name" value="BCTRLSENSOR"/>
</dbReference>
<keyword evidence="8" id="KW-0472">Membrane</keyword>
<evidence type="ECO:0000256" key="6">
    <source>
        <dbReference type="ARBA" id="ARBA00022777"/>
    </source>
</evidence>
<dbReference type="AlphaFoldDB" id="A0A9D1EFU7"/>
<dbReference type="GO" id="GO:0005886">
    <property type="term" value="C:plasma membrane"/>
    <property type="evidence" value="ECO:0007669"/>
    <property type="project" value="TreeGrafter"/>
</dbReference>
<keyword evidence="4" id="KW-0597">Phosphoprotein</keyword>
<evidence type="ECO:0000313" key="11">
    <source>
        <dbReference type="Proteomes" id="UP000824201"/>
    </source>
</evidence>
<dbReference type="Pfam" id="PF00512">
    <property type="entry name" value="HisKA"/>
    <property type="match status" value="1"/>
</dbReference>
<keyword evidence="8" id="KW-0812">Transmembrane</keyword>
<keyword evidence="6 10" id="KW-0418">Kinase</keyword>
<keyword evidence="7" id="KW-0902">Two-component regulatory system</keyword>
<dbReference type="InterPro" id="IPR036097">
    <property type="entry name" value="HisK_dim/P_sf"/>
</dbReference>
<dbReference type="InterPro" id="IPR036890">
    <property type="entry name" value="HATPase_C_sf"/>
</dbReference>
<dbReference type="Gene3D" id="3.30.565.10">
    <property type="entry name" value="Histidine kinase-like ATPase, C-terminal domain"/>
    <property type="match status" value="1"/>
</dbReference>
<dbReference type="PROSITE" id="PS50109">
    <property type="entry name" value="HIS_KIN"/>
    <property type="match status" value="1"/>
</dbReference>
<evidence type="ECO:0000256" key="2">
    <source>
        <dbReference type="ARBA" id="ARBA00004370"/>
    </source>
</evidence>
<evidence type="ECO:0000256" key="4">
    <source>
        <dbReference type="ARBA" id="ARBA00022553"/>
    </source>
</evidence>
<dbReference type="PANTHER" id="PTHR45453:SF1">
    <property type="entry name" value="PHOSPHATE REGULON SENSOR PROTEIN PHOR"/>
    <property type="match status" value="1"/>
</dbReference>
<reference evidence="10" key="1">
    <citation type="submission" date="2020-10" db="EMBL/GenBank/DDBJ databases">
        <authorList>
            <person name="Gilroy R."/>
        </authorList>
    </citation>
    <scope>NUCLEOTIDE SEQUENCE</scope>
    <source>
        <strain evidence="10">ChiW13-3771</strain>
    </source>
</reference>
<dbReference type="SMART" id="SM00388">
    <property type="entry name" value="HisKA"/>
    <property type="match status" value="1"/>
</dbReference>
<dbReference type="InterPro" id="IPR004358">
    <property type="entry name" value="Sig_transdc_His_kin-like_C"/>
</dbReference>
<sequence length="392" mass="44587">MTGKRNRRWNVLLILAVSLITASLSTLLLNNYHLKRRFELLGTFCGEVIHARPDMEQTILELVKETDGMKQSEQQNFLQMFGYRASDFDQDGGVIFLAIVIGMAIGSFLFVFTFWYLHRKSAVQIKMLTDYLEKINTGKQGLLLEASEGNYSKLQDEIYKTVTMLYQTRDAAIAAKNGFAENLANIAHQLKTPITTLSLSVQMMEANPSLEYVSQMKKQLSRLTYLEEALLLLSRIDAGTLSFHRRFVDVFTLLILAADNLQQILKQSGVKIDIPEMEEIKVLVDLDWTMEAIMNLMKNCVEHSEEGMTVHCSCEKNPLYVQIKIWDEGKGFLKEDIPQLFERFYRGKAAKKDSVGIGLSIAKEIIEMQNGILSANNLVTGGACFEIRLYRH</sequence>
<gene>
    <name evidence="10" type="ORF">IAC96_10775</name>
</gene>
<feature type="transmembrane region" description="Helical" evidence="8">
    <location>
        <begin position="12"/>
        <end position="32"/>
    </location>
</feature>